<gene>
    <name evidence="1" type="ORF">S03H2_39554</name>
</gene>
<protein>
    <submittedName>
        <fullName evidence="1">Uncharacterized protein</fullName>
    </submittedName>
</protein>
<evidence type="ECO:0000313" key="1">
    <source>
        <dbReference type="EMBL" id="GAH49647.1"/>
    </source>
</evidence>
<dbReference type="AlphaFoldDB" id="X1FXB6"/>
<comment type="caution">
    <text evidence="1">The sequence shown here is derived from an EMBL/GenBank/DDBJ whole genome shotgun (WGS) entry which is preliminary data.</text>
</comment>
<proteinExistence type="predicted"/>
<dbReference type="EMBL" id="BARU01024466">
    <property type="protein sequence ID" value="GAH49647.1"/>
    <property type="molecule type" value="Genomic_DNA"/>
</dbReference>
<organism evidence="1">
    <name type="scientific">marine sediment metagenome</name>
    <dbReference type="NCBI Taxonomy" id="412755"/>
    <lineage>
        <taxon>unclassified sequences</taxon>
        <taxon>metagenomes</taxon>
        <taxon>ecological metagenomes</taxon>
    </lineage>
</organism>
<reference evidence="1" key="1">
    <citation type="journal article" date="2014" name="Front. Microbiol.">
        <title>High frequency of phylogenetically diverse reductive dehalogenase-homologous genes in deep subseafloor sedimentary metagenomes.</title>
        <authorList>
            <person name="Kawai M."/>
            <person name="Futagami T."/>
            <person name="Toyoda A."/>
            <person name="Takaki Y."/>
            <person name="Nishi S."/>
            <person name="Hori S."/>
            <person name="Arai W."/>
            <person name="Tsubouchi T."/>
            <person name="Morono Y."/>
            <person name="Uchiyama I."/>
            <person name="Ito T."/>
            <person name="Fujiyama A."/>
            <person name="Inagaki F."/>
            <person name="Takami H."/>
        </authorList>
    </citation>
    <scope>NUCLEOTIDE SEQUENCE</scope>
    <source>
        <strain evidence="1">Expedition CK06-06</strain>
    </source>
</reference>
<feature type="non-terminal residue" evidence="1">
    <location>
        <position position="275"/>
    </location>
</feature>
<sequence>IGDINSTHNSIELTLSKTEPIEIYIKEIRKKLDESYVFQYILKNTNNEPNIPFFIEDINNRRWKRDIFLDWDSSLKEILDLIKNKVNTIAPIDGKSSDYYFDVLDLIFYFLPATQQFLSPNFDIQKEIIDKISKPNIEFVICKPRNQITHFTDYQLIESYIITEILSWILENVKMISDGVAESSYQKHFLDYLPVPSFSDISDIATDIVKKNKTTRVNFKTQINLLKPKIDNINIDNWKKSYDFHYKFTSYQTDQYSDATLDDIEKEFEIYKYPN</sequence>
<accession>X1FXB6</accession>
<name>X1FXB6_9ZZZZ</name>
<feature type="non-terminal residue" evidence="1">
    <location>
        <position position="1"/>
    </location>
</feature>